<comment type="caution">
    <text evidence="2">The sequence shown here is derived from an EMBL/GenBank/DDBJ whole genome shotgun (WGS) entry which is preliminary data.</text>
</comment>
<name>A0AAN9MZC3_CANGL</name>
<comment type="catalytic activity">
    <reaction evidence="1">
        <text>(2R)-2-phosphoglycerate = (2R)-3-phosphoglycerate</text>
        <dbReference type="Rhea" id="RHEA:15901"/>
        <dbReference type="ChEBI" id="CHEBI:58272"/>
        <dbReference type="ChEBI" id="CHEBI:58289"/>
        <dbReference type="EC" id="5.4.2.12"/>
    </reaction>
</comment>
<reference evidence="2 3" key="1">
    <citation type="submission" date="2024-01" db="EMBL/GenBank/DDBJ databases">
        <title>The genomes of 5 underutilized Papilionoideae crops provide insights into root nodulation and disease resistanc.</title>
        <authorList>
            <person name="Jiang F."/>
        </authorList>
    </citation>
    <scope>NUCLEOTIDE SEQUENCE [LARGE SCALE GENOMIC DNA]</scope>
    <source>
        <strain evidence="2">LVBAO_FW01</strain>
        <tissue evidence="2">Leaves</tissue>
    </source>
</reference>
<dbReference type="SUPFAM" id="SSF64158">
    <property type="entry name" value="2,3-Bisphosphoglycerate-independent phosphoglycerate mutase, substrate-binding domain"/>
    <property type="match status" value="1"/>
</dbReference>
<proteinExistence type="predicted"/>
<organism evidence="2 3">
    <name type="scientific">Canavalia gladiata</name>
    <name type="common">Sword bean</name>
    <name type="synonym">Dolichos gladiatus</name>
    <dbReference type="NCBI Taxonomy" id="3824"/>
    <lineage>
        <taxon>Eukaryota</taxon>
        <taxon>Viridiplantae</taxon>
        <taxon>Streptophyta</taxon>
        <taxon>Embryophyta</taxon>
        <taxon>Tracheophyta</taxon>
        <taxon>Spermatophyta</taxon>
        <taxon>Magnoliopsida</taxon>
        <taxon>eudicotyledons</taxon>
        <taxon>Gunneridae</taxon>
        <taxon>Pentapetalae</taxon>
        <taxon>rosids</taxon>
        <taxon>fabids</taxon>
        <taxon>Fabales</taxon>
        <taxon>Fabaceae</taxon>
        <taxon>Papilionoideae</taxon>
        <taxon>50 kb inversion clade</taxon>
        <taxon>NPAAA clade</taxon>
        <taxon>indigoferoid/millettioid clade</taxon>
        <taxon>Phaseoleae</taxon>
        <taxon>Canavalia</taxon>
    </lineage>
</organism>
<dbReference type="Gene3D" id="3.40.1450.10">
    <property type="entry name" value="BPG-independent phosphoglycerate mutase, domain B"/>
    <property type="match status" value="1"/>
</dbReference>
<dbReference type="Proteomes" id="UP001367508">
    <property type="component" value="Unassembled WGS sequence"/>
</dbReference>
<evidence type="ECO:0000256" key="1">
    <source>
        <dbReference type="ARBA" id="ARBA00000370"/>
    </source>
</evidence>
<keyword evidence="3" id="KW-1185">Reference proteome</keyword>
<gene>
    <name evidence="2" type="ORF">VNO77_02865</name>
</gene>
<dbReference type="GO" id="GO:0004619">
    <property type="term" value="F:phosphoglycerate mutase activity"/>
    <property type="evidence" value="ECO:0007669"/>
    <property type="project" value="UniProtKB-EC"/>
</dbReference>
<dbReference type="AlphaFoldDB" id="A0AAN9MZC3"/>
<sequence length="125" mass="14757">MTDWEEIVKCQDWIPESYLQTKDGRDVLDGSSVRFVETLENDLAKLREKFIDPRIASGRGRYMSLWSMHCYEIKVGRLKMEKRNIAIRMEFDWNGRAYEKPGTLKEGKEHTAKSRNWVCLGQIQI</sequence>
<protein>
    <submittedName>
        <fullName evidence="2">Uncharacterized protein</fullName>
    </submittedName>
</protein>
<dbReference type="InterPro" id="IPR036646">
    <property type="entry name" value="PGAM_B_sf"/>
</dbReference>
<evidence type="ECO:0000313" key="3">
    <source>
        <dbReference type="Proteomes" id="UP001367508"/>
    </source>
</evidence>
<evidence type="ECO:0000313" key="2">
    <source>
        <dbReference type="EMBL" id="KAK7360849.1"/>
    </source>
</evidence>
<dbReference type="GO" id="GO:0005737">
    <property type="term" value="C:cytoplasm"/>
    <property type="evidence" value="ECO:0007669"/>
    <property type="project" value="InterPro"/>
</dbReference>
<accession>A0AAN9MZC3</accession>
<dbReference type="EMBL" id="JAYMYQ010000001">
    <property type="protein sequence ID" value="KAK7360849.1"/>
    <property type="molecule type" value="Genomic_DNA"/>
</dbReference>